<organism evidence="5 6">
    <name type="scientific">Punica granatum</name>
    <name type="common">Pomegranate</name>
    <dbReference type="NCBI Taxonomy" id="22663"/>
    <lineage>
        <taxon>Eukaryota</taxon>
        <taxon>Viridiplantae</taxon>
        <taxon>Streptophyta</taxon>
        <taxon>Embryophyta</taxon>
        <taxon>Tracheophyta</taxon>
        <taxon>Spermatophyta</taxon>
        <taxon>Magnoliopsida</taxon>
        <taxon>eudicotyledons</taxon>
        <taxon>Gunneridae</taxon>
        <taxon>Pentapetalae</taxon>
        <taxon>rosids</taxon>
        <taxon>malvids</taxon>
        <taxon>Myrtales</taxon>
        <taxon>Lythraceae</taxon>
        <taxon>Punica</taxon>
    </lineage>
</organism>
<dbReference type="Pfam" id="PF00685">
    <property type="entry name" value="Sulfotransfer_1"/>
    <property type="match status" value="1"/>
</dbReference>
<accession>A0A218XWL2</accession>
<evidence type="ECO:0000256" key="1">
    <source>
        <dbReference type="ARBA" id="ARBA00005771"/>
    </source>
</evidence>
<evidence type="ECO:0000259" key="4">
    <source>
        <dbReference type="Pfam" id="PF00685"/>
    </source>
</evidence>
<comment type="similarity">
    <text evidence="1 3">Belongs to the sulfotransferase 1 family.</text>
</comment>
<evidence type="ECO:0000313" key="7">
    <source>
        <dbReference type="Proteomes" id="UP000515151"/>
    </source>
</evidence>
<dbReference type="GeneID" id="116198830"/>
<feature type="domain" description="Sulfotransferase" evidence="4">
    <location>
        <begin position="161"/>
        <end position="423"/>
    </location>
</feature>
<reference evidence="8" key="4">
    <citation type="submission" date="2025-04" db="UniProtKB">
        <authorList>
            <consortium name="RefSeq"/>
        </authorList>
    </citation>
    <scope>IDENTIFICATION</scope>
    <source>
        <tissue evidence="8">Leaf</tissue>
    </source>
</reference>
<proteinExistence type="inferred from homology"/>
<evidence type="ECO:0000256" key="3">
    <source>
        <dbReference type="RuleBase" id="RU361155"/>
    </source>
</evidence>
<evidence type="ECO:0000313" key="8">
    <source>
        <dbReference type="RefSeq" id="XP_031384943.1"/>
    </source>
</evidence>
<dbReference type="RefSeq" id="XP_031384943.1">
    <property type="nucleotide sequence ID" value="XM_031529083.1"/>
</dbReference>
<dbReference type="GO" id="GO:0008146">
    <property type="term" value="F:sulfotransferase activity"/>
    <property type="evidence" value="ECO:0007669"/>
    <property type="project" value="InterPro"/>
</dbReference>
<dbReference type="EC" id="2.8.2.-" evidence="3"/>
<dbReference type="Gene3D" id="3.40.50.300">
    <property type="entry name" value="P-loop containing nucleotide triphosphate hydrolases"/>
    <property type="match status" value="1"/>
</dbReference>
<protein>
    <recommendedName>
        <fullName evidence="3">Sulfotransferase</fullName>
        <ecNumber evidence="3">2.8.2.-</ecNumber>
    </recommendedName>
</protein>
<dbReference type="InterPro" id="IPR000863">
    <property type="entry name" value="Sulfotransferase_dom"/>
</dbReference>
<evidence type="ECO:0000313" key="6">
    <source>
        <dbReference type="Proteomes" id="UP000197138"/>
    </source>
</evidence>
<evidence type="ECO:0000313" key="5">
    <source>
        <dbReference type="EMBL" id="OWM89447.1"/>
    </source>
</evidence>
<reference evidence="6" key="1">
    <citation type="journal article" date="2017" name="Plant J.">
        <title>The pomegranate (Punica granatum L.) genome and the genomics of punicalagin biosynthesis.</title>
        <authorList>
            <person name="Qin G."/>
            <person name="Xu C."/>
            <person name="Ming R."/>
            <person name="Tang H."/>
            <person name="Guyot R."/>
            <person name="Kramer E.M."/>
            <person name="Hu Y."/>
            <person name="Yi X."/>
            <person name="Qi Y."/>
            <person name="Xu X."/>
            <person name="Gao Z."/>
            <person name="Pan H."/>
            <person name="Jian J."/>
            <person name="Tian Y."/>
            <person name="Yue Z."/>
            <person name="Xu Y."/>
        </authorList>
    </citation>
    <scope>NUCLEOTIDE SEQUENCE [LARGE SCALE GENOMIC DNA]</scope>
    <source>
        <strain evidence="6">cv. Dabenzi</strain>
    </source>
</reference>
<reference evidence="5" key="2">
    <citation type="submission" date="2017-06" db="EMBL/GenBank/DDBJ databases">
        <title>The pomegranate genome and the genomics of punicalagin biosynthesis.</title>
        <authorList>
            <person name="Xu C."/>
        </authorList>
    </citation>
    <scope>NUCLEOTIDE SEQUENCE [LARGE SCALE GENOMIC DNA]</scope>
    <source>
        <tissue evidence="5">Fresh leaf</tissue>
    </source>
</reference>
<dbReference type="SUPFAM" id="SSF52540">
    <property type="entry name" value="P-loop containing nucleoside triphosphate hydrolases"/>
    <property type="match status" value="1"/>
</dbReference>
<reference evidence="7" key="3">
    <citation type="journal article" date="2020" name="Plant Biotechnol. J.">
        <title>The pomegranate (Punica granatum L.) draft genome dissects genetic divergence between soft- and hard-seeded cultivars.</title>
        <authorList>
            <person name="Luo X."/>
            <person name="Li H."/>
            <person name="Wu Z."/>
            <person name="Yao W."/>
            <person name="Zhao P."/>
            <person name="Cao D."/>
            <person name="Yu H."/>
            <person name="Li K."/>
            <person name="Poudel K."/>
            <person name="Zhao D."/>
            <person name="Zhang F."/>
            <person name="Xia X."/>
            <person name="Chen L."/>
            <person name="Wang Q."/>
            <person name="Jing D."/>
            <person name="Cao S."/>
        </authorList>
    </citation>
    <scope>NUCLEOTIDE SEQUENCE [LARGE SCALE GENOMIC DNA]</scope>
</reference>
<dbReference type="Proteomes" id="UP000515151">
    <property type="component" value="Chromosome 3"/>
</dbReference>
<keyword evidence="7" id="KW-1185">Reference proteome</keyword>
<sequence length="426" mass="49078">MLTDECRELMGSLPSEKGWVLSSSTLYYLYRGFWYGALHMNGTLLTQRHFRSLAGPTQQNHHQSPSIYIYIFFKSILHFTANVLPDYPSLSSTMSAPNSSRLPKYLQEVDNLTDECRELISTLPSEMGWLPMFMHFYQGFWYTTRQLSAILPVQHHFKALDSDIVLVSTPKSGTTWLKAILFALLNRSYCYSNIKGDHPLLQKNPHELVPFLEFLHMLDTNPDLSSFTSPRLLATHIPFGSLPESMKDSECKIVYLCRNPKDTYVSLWQFTNKLLPKETGTTSPLEETFDKFCRGVSVYGPFWDHVLGYYNASLEMPHKVFFLTYEEMKEKPIEQLKRLADFLGCPFSEDEEEVDGGVDEILRLCSFDNLSKLEVNQNGKLSTGHENKSFFRKGEVGDWVSYLTPDMIERIDRITEEKFHGSGLKL</sequence>
<gene>
    <name evidence="8" type="primary">LOC116198830</name>
    <name evidence="5" type="ORF">CDL15_Pgr024195</name>
</gene>
<name>A0A218XWL2_PUNGR</name>
<dbReference type="InterPro" id="IPR027417">
    <property type="entry name" value="P-loop_NTPase"/>
</dbReference>
<evidence type="ECO:0000256" key="2">
    <source>
        <dbReference type="ARBA" id="ARBA00022679"/>
    </source>
</evidence>
<dbReference type="EMBL" id="MTKT01000666">
    <property type="protein sequence ID" value="OWM89447.1"/>
    <property type="molecule type" value="Genomic_DNA"/>
</dbReference>
<dbReference type="PANTHER" id="PTHR11783">
    <property type="entry name" value="SULFOTRANSFERASE SULT"/>
    <property type="match status" value="1"/>
</dbReference>
<keyword evidence="2 3" id="KW-0808">Transferase</keyword>
<dbReference type="AlphaFoldDB" id="A0A218XWL2"/>
<dbReference type="Proteomes" id="UP000197138">
    <property type="component" value="Unassembled WGS sequence"/>
</dbReference>
<dbReference type="OrthoDB" id="205623at2759"/>